<dbReference type="SUPFAM" id="SSF101898">
    <property type="entry name" value="NHL repeat"/>
    <property type="match status" value="1"/>
</dbReference>
<dbReference type="AlphaFoldDB" id="A0A7K1Y0B0"/>
<proteinExistence type="predicted"/>
<dbReference type="InterPro" id="IPR011042">
    <property type="entry name" value="6-blade_b-propeller_TolB-like"/>
</dbReference>
<evidence type="ECO:0000313" key="1">
    <source>
        <dbReference type="EMBL" id="MXV16670.1"/>
    </source>
</evidence>
<dbReference type="RefSeq" id="WP_160907648.1">
    <property type="nucleotide sequence ID" value="NZ_WVHS01000003.1"/>
</dbReference>
<dbReference type="InterPro" id="IPR053224">
    <property type="entry name" value="Sensory_adhesion_molecule"/>
</dbReference>
<reference evidence="1 2" key="1">
    <citation type="submission" date="2019-11" db="EMBL/GenBank/DDBJ databases">
        <title>Pedobacter sp. HMF7056 Genome sequencing and assembly.</title>
        <authorList>
            <person name="Kang H."/>
            <person name="Kim H."/>
            <person name="Joh K."/>
        </authorList>
    </citation>
    <scope>NUCLEOTIDE SEQUENCE [LARGE SCALE GENOMIC DNA]</scope>
    <source>
        <strain evidence="1 2">HMF7056</strain>
    </source>
</reference>
<organism evidence="1 2">
    <name type="scientific">Hufsiella ginkgonis</name>
    <dbReference type="NCBI Taxonomy" id="2695274"/>
    <lineage>
        <taxon>Bacteria</taxon>
        <taxon>Pseudomonadati</taxon>
        <taxon>Bacteroidota</taxon>
        <taxon>Sphingobacteriia</taxon>
        <taxon>Sphingobacteriales</taxon>
        <taxon>Sphingobacteriaceae</taxon>
        <taxon>Hufsiella</taxon>
    </lineage>
</organism>
<dbReference type="Gene3D" id="2.120.10.30">
    <property type="entry name" value="TolB, C-terminal domain"/>
    <property type="match status" value="1"/>
</dbReference>
<dbReference type="EMBL" id="WVHS01000003">
    <property type="protein sequence ID" value="MXV16670.1"/>
    <property type="molecule type" value="Genomic_DNA"/>
</dbReference>
<protein>
    <submittedName>
        <fullName evidence="1">Gluconolaconase</fullName>
    </submittedName>
</protein>
<accession>A0A7K1Y0B0</accession>
<comment type="caution">
    <text evidence="1">The sequence shown here is derived from an EMBL/GenBank/DDBJ whole genome shotgun (WGS) entry which is preliminary data.</text>
</comment>
<dbReference type="PANTHER" id="PTHR31460">
    <property type="match status" value="1"/>
</dbReference>
<dbReference type="PROSITE" id="PS51257">
    <property type="entry name" value="PROKAR_LIPOPROTEIN"/>
    <property type="match status" value="1"/>
</dbReference>
<keyword evidence="2" id="KW-1185">Reference proteome</keyword>
<name>A0A7K1Y0B0_9SPHI</name>
<evidence type="ECO:0000313" key="2">
    <source>
        <dbReference type="Proteomes" id="UP000451233"/>
    </source>
</evidence>
<gene>
    <name evidence="1" type="ORF">GS398_15315</name>
</gene>
<dbReference type="PANTHER" id="PTHR31460:SF3">
    <property type="entry name" value="MESOCENTIN"/>
    <property type="match status" value="1"/>
</dbReference>
<sequence>MKPTRYLFLTFAILSGCAVIKPNPTQRIGFEAPEAYPEGIAYDSVNSAYYVSSARLGNIGKVSVNGVYSTLHMDTTLKSSYGMKIHPDGKRLFVCISDANYSKYTSPATRKKMARLISIDLATGRRLSDTDLSGLLPGKHFANDLTFDAQGNAYITDSFAHAIYKVTADGKASVFAKDKSFETEGVGLNGIVYHPAGFLVVDNSNTGQLYKIDIANPLSVRKIKTDQFFLGADGLLLQDANTLVMVVNGGTDKIYKLETEDNWTSARLAATTLIADRFTYPATATRKMNEIWVMNARFSELPDSNSVPSKNFDIQKAVFKPIPKPKK</sequence>
<dbReference type="Proteomes" id="UP000451233">
    <property type="component" value="Unassembled WGS sequence"/>
</dbReference>